<dbReference type="PANTHER" id="PTHR37305:SF1">
    <property type="entry name" value="MEMBRANE PROTEIN"/>
    <property type="match status" value="1"/>
</dbReference>
<feature type="transmembrane region" description="Helical" evidence="1">
    <location>
        <begin position="42"/>
        <end position="64"/>
    </location>
</feature>
<comment type="caution">
    <text evidence="2">The sequence shown here is derived from an EMBL/GenBank/DDBJ whole genome shotgun (WGS) entry which is preliminary data.</text>
</comment>
<organism evidence="2 3">
    <name type="scientific">Flexivirga alba</name>
    <dbReference type="NCBI Taxonomy" id="702742"/>
    <lineage>
        <taxon>Bacteria</taxon>
        <taxon>Bacillati</taxon>
        <taxon>Actinomycetota</taxon>
        <taxon>Actinomycetes</taxon>
        <taxon>Micrococcales</taxon>
        <taxon>Dermacoccaceae</taxon>
        <taxon>Flexivirga</taxon>
    </lineage>
</organism>
<gene>
    <name evidence="2" type="ORF">ACFQDH_02240</name>
</gene>
<reference evidence="3" key="1">
    <citation type="journal article" date="2019" name="Int. J. Syst. Evol. Microbiol.">
        <title>The Global Catalogue of Microorganisms (GCM) 10K type strain sequencing project: providing services to taxonomists for standard genome sequencing and annotation.</title>
        <authorList>
            <consortium name="The Broad Institute Genomics Platform"/>
            <consortium name="The Broad Institute Genome Sequencing Center for Infectious Disease"/>
            <person name="Wu L."/>
            <person name="Ma J."/>
        </authorList>
    </citation>
    <scope>NUCLEOTIDE SEQUENCE [LARGE SCALE GENOMIC DNA]</scope>
    <source>
        <strain evidence="3">CCUG 58127</strain>
    </source>
</reference>
<evidence type="ECO:0000256" key="1">
    <source>
        <dbReference type="SAM" id="Phobius"/>
    </source>
</evidence>
<dbReference type="RefSeq" id="WP_382398055.1">
    <property type="nucleotide sequence ID" value="NZ_JBHSWH010000001.1"/>
</dbReference>
<dbReference type="Pfam" id="PF12730">
    <property type="entry name" value="ABC2_membrane_4"/>
    <property type="match status" value="1"/>
</dbReference>
<keyword evidence="1" id="KW-0812">Transmembrane</keyword>
<name>A0ABW2ABR6_9MICO</name>
<evidence type="ECO:0000313" key="3">
    <source>
        <dbReference type="Proteomes" id="UP001596298"/>
    </source>
</evidence>
<dbReference type="Proteomes" id="UP001596298">
    <property type="component" value="Unassembled WGS sequence"/>
</dbReference>
<dbReference type="PANTHER" id="PTHR37305">
    <property type="entry name" value="INTEGRAL MEMBRANE PROTEIN-RELATED"/>
    <property type="match status" value="1"/>
</dbReference>
<feature type="transmembrane region" description="Helical" evidence="1">
    <location>
        <begin position="198"/>
        <end position="219"/>
    </location>
</feature>
<keyword evidence="1" id="KW-1133">Transmembrane helix</keyword>
<accession>A0ABW2ABR6</accession>
<feature type="transmembrane region" description="Helical" evidence="1">
    <location>
        <begin position="166"/>
        <end position="191"/>
    </location>
</feature>
<feature type="transmembrane region" description="Helical" evidence="1">
    <location>
        <begin position="246"/>
        <end position="268"/>
    </location>
</feature>
<keyword evidence="1" id="KW-0472">Membrane</keyword>
<dbReference type="EMBL" id="JBHSWH010000001">
    <property type="protein sequence ID" value="MFC6704119.1"/>
    <property type="molecule type" value="Genomic_DNA"/>
</dbReference>
<feature type="transmembrane region" description="Helical" evidence="1">
    <location>
        <begin position="76"/>
        <end position="101"/>
    </location>
</feature>
<sequence>MTATLTPDRAPAISPDHRGLRVTQLRVVHSEWTKFRSLRSTLYTLLLAVVFMIGLGALFAGIQAGQAKGFDPGQTAISVSLTGTFFAQLAIGVLGVLVITGEYSTGAIRASLAVVPARLPVLWAKLTICTAAVFATMLASSVAAFAVGQAMLSGKHLNASLSDPGALRSIFGAALYLSVAALTALALGALLRNTAAAISTFVAVFFVIPPLTMLLPASWSGSFVQYLPSNAGGMLIDGTYGVAHPLAPWTGFAVMCAYAVVLIGLAAWRLRSVDA</sequence>
<keyword evidence="3" id="KW-1185">Reference proteome</keyword>
<evidence type="ECO:0000313" key="2">
    <source>
        <dbReference type="EMBL" id="MFC6704119.1"/>
    </source>
</evidence>
<proteinExistence type="predicted"/>
<feature type="transmembrane region" description="Helical" evidence="1">
    <location>
        <begin position="122"/>
        <end position="146"/>
    </location>
</feature>
<protein>
    <submittedName>
        <fullName evidence="2">ABC transporter permease</fullName>
    </submittedName>
</protein>